<evidence type="ECO:0000313" key="1">
    <source>
        <dbReference type="EMBL" id="QJE95964.1"/>
    </source>
</evidence>
<proteinExistence type="predicted"/>
<dbReference type="EMBL" id="CP051774">
    <property type="protein sequence ID" value="QJE95964.1"/>
    <property type="molecule type" value="Genomic_DNA"/>
</dbReference>
<sequence>MKRIDIRTQITDEAEAIWSSDPIIRRVLELGEKVRAGTATEEEIAEYEQLTAEARALPTDEFE</sequence>
<evidence type="ECO:0000313" key="2">
    <source>
        <dbReference type="Proteomes" id="UP000501812"/>
    </source>
</evidence>
<keyword evidence="2" id="KW-1185">Reference proteome</keyword>
<dbReference type="RefSeq" id="WP_169454277.1">
    <property type="nucleotide sequence ID" value="NZ_CP051774.1"/>
</dbReference>
<reference evidence="1 2" key="1">
    <citation type="submission" date="2020-04" db="EMBL/GenBank/DDBJ databases">
        <title>Luteolibacter sp. G-1-1-1 isolated from soil.</title>
        <authorList>
            <person name="Dahal R.H."/>
        </authorList>
    </citation>
    <scope>NUCLEOTIDE SEQUENCE [LARGE SCALE GENOMIC DNA]</scope>
    <source>
        <strain evidence="1 2">G-1-1-1</strain>
    </source>
</reference>
<organism evidence="1 2">
    <name type="scientific">Luteolibacter luteus</name>
    <dbReference type="NCBI Taxonomy" id="2728835"/>
    <lineage>
        <taxon>Bacteria</taxon>
        <taxon>Pseudomonadati</taxon>
        <taxon>Verrucomicrobiota</taxon>
        <taxon>Verrucomicrobiia</taxon>
        <taxon>Verrucomicrobiales</taxon>
        <taxon>Verrucomicrobiaceae</taxon>
        <taxon>Luteolibacter</taxon>
    </lineage>
</organism>
<dbReference type="Proteomes" id="UP000501812">
    <property type="component" value="Chromosome"/>
</dbReference>
<accession>A0A858RHD7</accession>
<dbReference type="KEGG" id="luo:HHL09_09275"/>
<name>A0A858RHD7_9BACT</name>
<protein>
    <submittedName>
        <fullName evidence="1">Uncharacterized protein</fullName>
    </submittedName>
</protein>
<gene>
    <name evidence="1" type="ORF">HHL09_09275</name>
</gene>
<dbReference type="AlphaFoldDB" id="A0A858RHD7"/>